<feature type="transmembrane region" description="Helical" evidence="5">
    <location>
        <begin position="44"/>
        <end position="63"/>
    </location>
</feature>
<evidence type="ECO:0000259" key="6">
    <source>
        <dbReference type="Pfam" id="PF04932"/>
    </source>
</evidence>
<feature type="transmembrane region" description="Helical" evidence="5">
    <location>
        <begin position="240"/>
        <end position="257"/>
    </location>
</feature>
<evidence type="ECO:0000313" key="7">
    <source>
        <dbReference type="EMBL" id="UPU37764.1"/>
    </source>
</evidence>
<gene>
    <name evidence="7" type="ORF">M1B72_08670</name>
</gene>
<evidence type="ECO:0000256" key="1">
    <source>
        <dbReference type="ARBA" id="ARBA00004141"/>
    </source>
</evidence>
<dbReference type="InterPro" id="IPR007016">
    <property type="entry name" value="O-antigen_ligase-rel_domated"/>
</dbReference>
<feature type="transmembrane region" description="Helical" evidence="5">
    <location>
        <begin position="12"/>
        <end position="32"/>
    </location>
</feature>
<accession>A0ABY4LIF8</accession>
<dbReference type="Proteomes" id="UP000831485">
    <property type="component" value="Chromosome"/>
</dbReference>
<organism evidence="7 8">
    <name type="scientific">Geomonas paludis</name>
    <dbReference type="NCBI Taxonomy" id="2740185"/>
    <lineage>
        <taxon>Bacteria</taxon>
        <taxon>Pseudomonadati</taxon>
        <taxon>Thermodesulfobacteriota</taxon>
        <taxon>Desulfuromonadia</taxon>
        <taxon>Geobacterales</taxon>
        <taxon>Geobacteraceae</taxon>
        <taxon>Geomonas</taxon>
    </lineage>
</organism>
<feature type="domain" description="O-antigen ligase-related" evidence="6">
    <location>
        <begin position="211"/>
        <end position="337"/>
    </location>
</feature>
<dbReference type="PANTHER" id="PTHR37422:SF13">
    <property type="entry name" value="LIPOPOLYSACCHARIDE BIOSYNTHESIS PROTEIN PA4999-RELATED"/>
    <property type="match status" value="1"/>
</dbReference>
<feature type="transmembrane region" description="Helical" evidence="5">
    <location>
        <begin position="105"/>
        <end position="135"/>
    </location>
</feature>
<comment type="subcellular location">
    <subcellularLocation>
        <location evidence="1">Membrane</location>
        <topology evidence="1">Multi-pass membrane protein</topology>
    </subcellularLocation>
</comment>
<protein>
    <submittedName>
        <fullName evidence="7">O-antigen ligase family protein</fullName>
    </submittedName>
</protein>
<feature type="transmembrane region" description="Helical" evidence="5">
    <location>
        <begin position="75"/>
        <end position="93"/>
    </location>
</feature>
<reference evidence="7" key="1">
    <citation type="submission" date="2022-04" db="EMBL/GenBank/DDBJ databases">
        <authorList>
            <person name="Liu G."/>
        </authorList>
    </citation>
    <scope>NUCLEOTIDE SEQUENCE</scope>
    <source>
        <strain evidence="7">RG22</strain>
    </source>
</reference>
<dbReference type="EMBL" id="CP096574">
    <property type="protein sequence ID" value="UPU37764.1"/>
    <property type="molecule type" value="Genomic_DNA"/>
</dbReference>
<keyword evidence="8" id="KW-1185">Reference proteome</keyword>
<feature type="transmembrane region" description="Helical" evidence="5">
    <location>
        <begin position="172"/>
        <end position="190"/>
    </location>
</feature>
<evidence type="ECO:0000313" key="8">
    <source>
        <dbReference type="Proteomes" id="UP000831485"/>
    </source>
</evidence>
<dbReference type="GO" id="GO:0016874">
    <property type="term" value="F:ligase activity"/>
    <property type="evidence" value="ECO:0007669"/>
    <property type="project" value="UniProtKB-KW"/>
</dbReference>
<keyword evidence="7" id="KW-0436">Ligase</keyword>
<feature type="transmembrane region" description="Helical" evidence="5">
    <location>
        <begin position="366"/>
        <end position="390"/>
    </location>
</feature>
<evidence type="ECO:0000256" key="3">
    <source>
        <dbReference type="ARBA" id="ARBA00022989"/>
    </source>
</evidence>
<keyword evidence="4 5" id="KW-0472">Membrane</keyword>
<evidence type="ECO:0000256" key="4">
    <source>
        <dbReference type="ARBA" id="ARBA00023136"/>
    </source>
</evidence>
<feature type="transmembrane region" description="Helical" evidence="5">
    <location>
        <begin position="328"/>
        <end position="345"/>
    </location>
</feature>
<sequence length="431" mass="48946">MMDLYKVEVSCIIRFIKEQGFTFLLINVYLFLEYVRPQTLYPSIDIFPFAKTTIVVTLLFFILQKKELLVSNIQNKLIILFLVVILMSSYNAMSSSIALQRVPDFIAWMIIYFLIINIVNTPGRIFIFIFAFLLYSFKMAQFSFFKWVSHGFSFLKDGSGGGPGWFKNSGEFGIQMCIFLAYSACFIQALKEYWPRWKKIIFLSFPVTALSGTISCSSRGAVLGGAGVVMYLLLCSKHKVKGLIAVCAIVTVAFVMMPQQQLERFKTAGEDSTSISRIQLWDRGLELVKKYPVLGVGYRNWGVAQQEHFGLDNQLLPHNIFLECATELGYTGLAVFMLMVVFTFANNRRTRAMVQSTGKSDRFIYYMTYGSDAALVGYLISGFFVTVLYYPYFWINLSMTVALNNVASRYTPDEAKTASLEFVETRGDNAA</sequence>
<evidence type="ECO:0000256" key="2">
    <source>
        <dbReference type="ARBA" id="ARBA00022692"/>
    </source>
</evidence>
<keyword evidence="3 5" id="KW-1133">Transmembrane helix</keyword>
<evidence type="ECO:0000256" key="5">
    <source>
        <dbReference type="SAM" id="Phobius"/>
    </source>
</evidence>
<dbReference type="PANTHER" id="PTHR37422">
    <property type="entry name" value="TEICHURONIC ACID BIOSYNTHESIS PROTEIN TUAE"/>
    <property type="match status" value="1"/>
</dbReference>
<dbReference type="RefSeq" id="WP_183346538.1">
    <property type="nucleotide sequence ID" value="NZ_BLXY01000002.1"/>
</dbReference>
<keyword evidence="2 5" id="KW-0812">Transmembrane</keyword>
<dbReference type="InterPro" id="IPR051533">
    <property type="entry name" value="WaaL-like"/>
</dbReference>
<dbReference type="Pfam" id="PF04932">
    <property type="entry name" value="Wzy_C"/>
    <property type="match status" value="1"/>
</dbReference>
<name>A0ABY4LIF8_9BACT</name>
<proteinExistence type="predicted"/>